<sequence length="3425" mass="383522">MKIGLEVLASTSIKRRKPWSRIIWLGKDRQSLFLLDDKRVSVLYIPSGKTKRNITKLSSLLSETVTITSTLGGLYLVGVQSSGEIFVWHKDRDELKTICGLPGLLLSGEITLGDGCRVFSSPDCSQMLLVVANCHIFLWQRQIHAGDSKNNTLLGNWSKLTIPGLIYLPPTGCKEAGMHAVFASNETSGNCFQLSIVHNHKKHLSVSSLLIRFNPDIIPDSANEDITPMPIWNTLNIPLTTIQQGCEPMAMRGAYVCQYTHDGQLLAIGVNQKSPAQTSVIFVSPFTDTLLVSDLRGCGLKDPAVKRGRQFWIADMSWTSDNLFLAIILRNGSAGLLSRLGEPLVLFSKGCSVEMGPAYFLPFTPLISVQSERMREDDHQFSYNSERDPLQQKFSVSTHPTLPILLYSDGYIVTIAQLPSELSPMIFMRDLVLESSSHLRQIAETVRLDLTLANAYNLPAGELESVKQTPRGVKQIRPSKVPKNYSFEEASQSMNETLDSEVSCALGVDQASAQQAGAIHNMSSGKIVFGEPEVLLMTEGSFLNEPNSTMKALQLAKMNLFNVWKLAASTSELWSPNLDKIVSHTVHNIVKLFSLVLDCPQIKDLLEGAGDHLVTPSTVTTQSLFKVISMYKQLLDLLQFDCQQRHLLASVLQLAHKTLIVILSSVGLCDSDPRLKTLTGCFTLLKFTEKTMVQNYISLPRKLTSKGFSPSLRLADEEGDLKHGSVESAQTDVQMAKRLTSTWKLLHKAVLQFLSRNEESAHDMRQAQTLQSAIQQCLIELDVDVVPIQAPLINSGERFSLDGKHTLAMNAWQKQLKKFQEVGNVKNAARLFHSLLYTYILRNDLTTAVSFVDTLIAKANSCEVEEFDPNKKVSSHNLQPSLMIFVTTTLKTLALDEPDMVPCIRDRAIRQVVQSMGRFMAAYFTNQMVFIFPPHNPTPLPAVHFETSIANSRIIPKYHEDIATIIRHQKLGSVWTVERTLEYLLLSGLLCEATWFADRMGDWKSAYQLSVSHTLHKRLAVPLYASAKKPLILPEWLNPDAIMKRRLERLVKEDLEVTSGNSDLTHLTKILEDIALAGVMGYTEVGSWLLGELVGKLKAVARQFTPLVTKDFYLPAPPLYCPQPARTEKLRVSLETEDEMRLREKASSIIQLALCVMNATHMSIPAVSWYVQELEEANKKSSQFKANTEGPCANLPDVLYQFLDRESEFHNMFEDRSVKSVLSSFRDLCSLVWLLHARDKLSMGIRSRERYLGLGLDVENNEQWLRECFSTLQWAVHMVAFSHYLPDEASIYKVVLSLLLDLPATEDTANILAEHMYDLENLHPEVQERLDRMLKSWQGIILRQAADGRSVGDNLNMDVEGRKSVTFLAASPRGMSLSVYFHKQCMVMDKVIKKKSQCFGSFEEFVFTESHAKPKKNKLNIGSLPFETKKSYIEFLDTFVAVSFSKVFDMMEGMDKIYSLPMLQVFAKDIVDHEITFFVQRAGYSAQKKNQSLVIFSGASQTLARAASEERLSGRPKSKERSVPGRTTSKEVFSSSGEMKHKKVNVTRPVGLFRGKSMIDAPVVKSHAAVRRFESEPSLDDLDMNYFVGSQVSHDHAAGSRQNLSSLASRFGHSVEDVRRNSHAREQERTSWSLTVNFGKKYKVLHQLVEWLEVWSNKSHALGIPDKEEILDIQAKMRIRIPAQLIILSLWLLENKYSKTAEDEVKMDPVVNKGRRSRRLSKSPHRTNSLSPPNRQSNFSSEPEMKKAYQTHAAAQQSSKSYQPQAMSQQSSKARFESPDEKSGNLENKSAPLSRQSTLENDEIINAYTQALDGQDESSSIDISSLASDEMGDSLKTTLNMLRGSVLGQTIQPKDASPERAPQSSLLKPKDTSTPIKQPEILEARSPSLSPPLPKDQKTQSLSGSTSKKSQQSRGTSPRKVNSAGDRQPKLQDQVGGIAGQLQGIIRDELRRIMEVQHRSVLAMMGAIDGISPAEFSALPIPSNSAGHAVSKSNSLRLEKDQKRSELSQPPTIKVQQAWTKARDEEESESLAEMLSLQDEMVPTSPLKSPKTRKREKRSPPMREALVELQNLQRNSSMQPQHNLFGQEMSSHARFLLASYPQQDNGRNLRLPFLHVNAWPEQGRPQQQHQPVPAPGLHQMSLLHINKTMDVQEPFSNLRRYLPQVPPPPPFPPQSHTHKLEVQPPPLQAFPSQSHGPQGQPPQFHWPQGQPLQFHGPQGQHPQSHGPLGQPPQFHSLPLFHIPPSPAPSSYLLSAPLQQKFSPPPYEHKPHQSLRAPPSEAPPAGLPFLKLLPLGVQFGADSGGDKLEETRRRLLRKFQEEILADKENSEKLILGQQMLRMEAQQSPLESARSERSDKSRTSSVRTPSQSLEQFVQVSEKHEQATSPDHNIEHVPVADAATSDTQINDGFALPRGVFESYLQLGEQLIGPEANQTSAAFQLRMAMAMQRQVEKRIRAKVDFSTMTQEQIDMAMATDPAMEVVRTAEAATSITKDTGVDPIQEALNEYNIKQHNNILPPDIFMGLRFADQNTQTRAASEVPGQGRSYLNVVDIRASSILRDIPEHTDSADEGHGVDIDSALMTSLRAAQKMEVLEESLREKLAPRASVVTPQGYDSLTVKMFEQLRATKDDRVSIAVMPRSSVSEPKSAMIRRLRDMSDQLKAIDEMSQNIERDFKSSHLLLSTIQDVNASIQRSRSPSPDRSKFKREKEIRYSMNEEEERGSPTLPSPKTSIKSPKASARSVKSRSTVATESREAVSQSESELTDLIAEVLAQSGADLQTAGFSQEIALQLERDTREKIQKEKYGGLTPRDKLISMERSEESLQKRSLAEKEKLKQWMTEKYHQRQDEYKRRRSELIEREPKPFKSLSTVTRQNLKTLEAEHSEKRIHMASEFMNQRLIEAEHLMGSIMVDQPDMSRALAFETKTRRLPTQSPKRPGSTSTTSPSRHMSGAYRKSRSPIRKAASSATWSYKPESSSRSPQAIRSKMSTDSTPVKSILKGSGREMQPSSADLYLDHPVLASISEVDRSVDSSADLISYAKHVLEMDSQDRVSPTMSFLLPSTKPKPREEAVSSRIGSSPQPSKKSPARQGKSYAEVVRMQRPEATRKWKEINRQRQILDEEERLTARQEALNKSLTGQNSNLFQPKSKDLGTKQIPGSGPSKIVPRRVKTYSERLQEMKPGRKFSAPVSRKPVSARTTSTAPRSTRRGPPQKLKLHQKAAVSSQKTSQVARKTFVPTRTFLRSHGPLHKPKTYAEQLHELNPHPHPAEISHSKTPMHATVTVHSSGSRNQARARPYNDPYSDMDYEEIASVLSGWEMDENVHNIIYGGSTVTSSVAFLVDELDMSRSGGDARHFAPSENQSDYFDAIMRGRQPFRSTDSDEIGAGDYRTSVDIHEIERIADAASVGSGSVLSVIDWDAIEDLIRDV</sequence>
<feature type="region of interest" description="Disordered" evidence="1">
    <location>
        <begin position="3177"/>
        <end position="3230"/>
    </location>
</feature>
<feature type="compositionally biased region" description="Polar residues" evidence="1">
    <location>
        <begin position="1862"/>
        <end position="1876"/>
    </location>
</feature>
<feature type="compositionally biased region" description="Polar residues" evidence="1">
    <location>
        <begin position="1753"/>
        <end position="1773"/>
    </location>
</feature>
<feature type="region of interest" description="Disordered" evidence="1">
    <location>
        <begin position="2257"/>
        <end position="2278"/>
    </location>
</feature>
<proteinExistence type="predicted"/>
<feature type="region of interest" description="Disordered" evidence="1">
    <location>
        <begin position="2923"/>
        <end position="3007"/>
    </location>
</feature>
<accession>A0AAV2IJG3</accession>
<feature type="compositionally biased region" description="Low complexity" evidence="1">
    <location>
        <begin position="2190"/>
        <end position="2211"/>
    </location>
</feature>
<dbReference type="InterPro" id="IPR028236">
    <property type="entry name" value="CPLANE1"/>
</dbReference>
<feature type="compositionally biased region" description="Pro residues" evidence="1">
    <location>
        <begin position="2164"/>
        <end position="2173"/>
    </location>
</feature>
<feature type="region of interest" description="Disordered" evidence="1">
    <location>
        <begin position="2159"/>
        <end position="2241"/>
    </location>
</feature>
<feature type="compositionally biased region" description="Polar residues" evidence="1">
    <location>
        <begin position="2007"/>
        <end position="2019"/>
    </location>
</feature>
<name>A0AAV2IJG3_LYMST</name>
<protein>
    <submittedName>
        <fullName evidence="2">Uncharacterized protein</fullName>
    </submittedName>
</protein>
<evidence type="ECO:0000313" key="3">
    <source>
        <dbReference type="Proteomes" id="UP001497497"/>
    </source>
</evidence>
<keyword evidence="3" id="KW-1185">Reference proteome</keyword>
<feature type="region of interest" description="Disordered" evidence="1">
    <location>
        <begin position="2691"/>
        <end position="2761"/>
    </location>
</feature>
<feature type="region of interest" description="Disordered" evidence="1">
    <location>
        <begin position="1984"/>
        <end position="2061"/>
    </location>
</feature>
<dbReference type="PANTHER" id="PTHR14492:SF4">
    <property type="entry name" value="CILIOGENESIS AND PLANAR POLARITY EFFECTOR 1"/>
    <property type="match status" value="1"/>
</dbReference>
<dbReference type="EMBL" id="CAXITT010000915">
    <property type="protein sequence ID" value="CAL1547193.1"/>
    <property type="molecule type" value="Genomic_DNA"/>
</dbReference>
<feature type="compositionally biased region" description="Polar residues" evidence="1">
    <location>
        <begin position="2361"/>
        <end position="2376"/>
    </location>
</feature>
<feature type="region of interest" description="Disordered" evidence="1">
    <location>
        <begin position="3048"/>
        <end position="3093"/>
    </location>
</feature>
<feature type="compositionally biased region" description="Polar residues" evidence="1">
    <location>
        <begin position="1726"/>
        <end position="1741"/>
    </location>
</feature>
<evidence type="ECO:0000256" key="1">
    <source>
        <dbReference type="SAM" id="MobiDB-lite"/>
    </source>
</evidence>
<feature type="region of interest" description="Disordered" evidence="1">
    <location>
        <begin position="3130"/>
        <end position="3163"/>
    </location>
</feature>
<feature type="region of interest" description="Disordered" evidence="1">
    <location>
        <begin position="2342"/>
        <end position="2388"/>
    </location>
</feature>
<feature type="compositionally biased region" description="Polar residues" evidence="1">
    <location>
        <begin position="2964"/>
        <end position="2993"/>
    </location>
</feature>
<feature type="compositionally biased region" description="Polar residues" evidence="1">
    <location>
        <begin position="3219"/>
        <end position="3229"/>
    </location>
</feature>
<gene>
    <name evidence="2" type="ORF">GSLYS_00020518001</name>
</gene>
<feature type="region of interest" description="Disordered" evidence="1">
    <location>
        <begin position="1849"/>
        <end position="1936"/>
    </location>
</feature>
<feature type="compositionally biased region" description="Low complexity" evidence="1">
    <location>
        <begin position="2932"/>
        <end position="2945"/>
    </location>
</feature>
<feature type="compositionally biased region" description="Low complexity" evidence="1">
    <location>
        <begin position="3193"/>
        <end position="3209"/>
    </location>
</feature>
<feature type="compositionally biased region" description="Basic and acidic residues" evidence="1">
    <location>
        <begin position="2698"/>
        <end position="2711"/>
    </location>
</feature>
<feature type="compositionally biased region" description="Polar residues" evidence="1">
    <location>
        <begin position="3073"/>
        <end position="3082"/>
    </location>
</feature>
<dbReference type="Proteomes" id="UP001497497">
    <property type="component" value="Unassembled WGS sequence"/>
</dbReference>
<feature type="compositionally biased region" description="Polar residues" evidence="1">
    <location>
        <begin position="1785"/>
        <end position="1797"/>
    </location>
</feature>
<dbReference type="PANTHER" id="PTHR14492">
    <property type="entry name" value="JBTS17"/>
    <property type="match status" value="1"/>
</dbReference>
<feature type="compositionally biased region" description="Basic and acidic residues" evidence="1">
    <location>
        <begin position="1997"/>
        <end position="2006"/>
    </location>
</feature>
<organism evidence="2 3">
    <name type="scientific">Lymnaea stagnalis</name>
    <name type="common">Great pond snail</name>
    <name type="synonym">Helix stagnalis</name>
    <dbReference type="NCBI Taxonomy" id="6523"/>
    <lineage>
        <taxon>Eukaryota</taxon>
        <taxon>Metazoa</taxon>
        <taxon>Spiralia</taxon>
        <taxon>Lophotrochozoa</taxon>
        <taxon>Mollusca</taxon>
        <taxon>Gastropoda</taxon>
        <taxon>Heterobranchia</taxon>
        <taxon>Euthyneura</taxon>
        <taxon>Panpulmonata</taxon>
        <taxon>Hygrophila</taxon>
        <taxon>Lymnaeoidea</taxon>
        <taxon>Lymnaeidae</taxon>
        <taxon>Lymnaea</taxon>
    </lineage>
</organism>
<feature type="region of interest" description="Disordered" evidence="1">
    <location>
        <begin position="1507"/>
        <end position="1539"/>
    </location>
</feature>
<feature type="compositionally biased region" description="Polar residues" evidence="1">
    <location>
        <begin position="2744"/>
        <end position="2761"/>
    </location>
</feature>
<comment type="caution">
    <text evidence="2">The sequence shown here is derived from an EMBL/GenBank/DDBJ whole genome shotgun (WGS) entry which is preliminary data.</text>
</comment>
<reference evidence="2 3" key="1">
    <citation type="submission" date="2024-04" db="EMBL/GenBank/DDBJ databases">
        <authorList>
            <consortium name="Genoscope - CEA"/>
            <person name="William W."/>
        </authorList>
    </citation>
    <scope>NUCLEOTIDE SEQUENCE [LARGE SCALE GENOMIC DNA]</scope>
</reference>
<evidence type="ECO:0000313" key="2">
    <source>
        <dbReference type="EMBL" id="CAL1547193.1"/>
    </source>
</evidence>
<feature type="compositionally biased region" description="Polar residues" evidence="1">
    <location>
        <begin position="3130"/>
        <end position="3143"/>
    </location>
</feature>
<feature type="compositionally biased region" description="Polar residues" evidence="1">
    <location>
        <begin position="1899"/>
        <end position="1920"/>
    </location>
</feature>
<feature type="compositionally biased region" description="Basic and acidic residues" evidence="1">
    <location>
        <begin position="1507"/>
        <end position="1523"/>
    </location>
</feature>
<feature type="compositionally biased region" description="Polar residues" evidence="1">
    <location>
        <begin position="1984"/>
        <end position="1996"/>
    </location>
</feature>
<feature type="compositionally biased region" description="Basic and acidic residues" evidence="1">
    <location>
        <begin position="1774"/>
        <end position="1784"/>
    </location>
</feature>
<feature type="compositionally biased region" description="Basic and acidic residues" evidence="1">
    <location>
        <begin position="2351"/>
        <end position="2360"/>
    </location>
</feature>
<feature type="compositionally biased region" description="Polar residues" evidence="1">
    <location>
        <begin position="1525"/>
        <end position="1537"/>
    </location>
</feature>
<feature type="compositionally biased region" description="Basic residues" evidence="1">
    <location>
        <begin position="1713"/>
        <end position="1725"/>
    </location>
</feature>
<feature type="region of interest" description="Disordered" evidence="1">
    <location>
        <begin position="1708"/>
        <end position="1797"/>
    </location>
</feature>